<organism evidence="3 4">
    <name type="scientific">Chitinophaga costaii</name>
    <dbReference type="NCBI Taxonomy" id="1335309"/>
    <lineage>
        <taxon>Bacteria</taxon>
        <taxon>Pseudomonadati</taxon>
        <taxon>Bacteroidota</taxon>
        <taxon>Chitinophagia</taxon>
        <taxon>Chitinophagales</taxon>
        <taxon>Chitinophagaceae</taxon>
        <taxon>Chitinophaga</taxon>
    </lineage>
</organism>
<evidence type="ECO:0000313" key="3">
    <source>
        <dbReference type="EMBL" id="SCC61817.1"/>
    </source>
</evidence>
<dbReference type="PRINTS" id="PR00150">
    <property type="entry name" value="PEPCARBXLASE"/>
</dbReference>
<dbReference type="PANTHER" id="PTHR30523">
    <property type="entry name" value="PHOSPHOENOLPYRUVATE CARBOXYLASE"/>
    <property type="match status" value="1"/>
</dbReference>
<dbReference type="Proteomes" id="UP000242818">
    <property type="component" value="Unassembled WGS sequence"/>
</dbReference>
<keyword evidence="3" id="KW-0670">Pyruvate</keyword>
<name>A0A1C4G0S3_9BACT</name>
<dbReference type="RefSeq" id="WP_089715321.1">
    <property type="nucleotide sequence ID" value="NZ_FMAR01000019.1"/>
</dbReference>
<dbReference type="GO" id="GO:0015977">
    <property type="term" value="P:carbon fixation"/>
    <property type="evidence" value="ECO:0007669"/>
    <property type="project" value="InterPro"/>
</dbReference>
<dbReference type="GO" id="GO:0008964">
    <property type="term" value="F:phosphoenolpyruvate carboxylase activity"/>
    <property type="evidence" value="ECO:0007669"/>
    <property type="project" value="InterPro"/>
</dbReference>
<keyword evidence="4" id="KW-1185">Reference proteome</keyword>
<evidence type="ECO:0000256" key="2">
    <source>
        <dbReference type="ARBA" id="ARBA00022419"/>
    </source>
</evidence>
<comment type="function">
    <text evidence="1">Forms oxaloacetate, a four-carbon dicarboxylic acid source for the tricarboxylic acid cycle.</text>
</comment>
<dbReference type="STRING" id="1335309.GA0116948_11939"/>
<dbReference type="GO" id="GO:0006099">
    <property type="term" value="P:tricarboxylic acid cycle"/>
    <property type="evidence" value="ECO:0007669"/>
    <property type="project" value="InterPro"/>
</dbReference>
<evidence type="ECO:0000313" key="4">
    <source>
        <dbReference type="Proteomes" id="UP000242818"/>
    </source>
</evidence>
<reference evidence="3 4" key="1">
    <citation type="submission" date="2016-08" db="EMBL/GenBank/DDBJ databases">
        <authorList>
            <person name="Seilhamer J.J."/>
        </authorList>
    </citation>
    <scope>NUCLEOTIDE SEQUENCE [LARGE SCALE GENOMIC DNA]</scope>
    <source>
        <strain evidence="3 4">A37T2</strain>
    </source>
</reference>
<dbReference type="InterPro" id="IPR015813">
    <property type="entry name" value="Pyrv/PenolPyrv_kinase-like_dom"/>
</dbReference>
<dbReference type="EMBL" id="FMAR01000019">
    <property type="protein sequence ID" value="SCC61817.1"/>
    <property type="molecule type" value="Genomic_DNA"/>
</dbReference>
<dbReference type="SUPFAM" id="SSF51621">
    <property type="entry name" value="Phosphoenolpyruvate/pyruvate domain"/>
    <property type="match status" value="1"/>
</dbReference>
<dbReference type="OrthoDB" id="9768133at2"/>
<dbReference type="Pfam" id="PF00311">
    <property type="entry name" value="PEPcase"/>
    <property type="match status" value="2"/>
</dbReference>
<gene>
    <name evidence="3" type="ORF">GA0116948_11939</name>
</gene>
<protein>
    <recommendedName>
        <fullName evidence="2">Phosphoenolpyruvate carboxylase</fullName>
    </recommendedName>
</protein>
<sequence>MEVPVNNTLQQFRNLVGVKFQLYNSLFTALPFHKIEKTGVLLSLFLLHCEEGFGRKESPMTIIDTFLKQYTAYATEQEQLDLLFRFVQYTERQVVLFDALEDAAFKDIHDINGAGTLKHLQSEILQTHTEDALARKLSDFSVRLVLTAHPTQFYPGEVLGIINDLSKALQQDNTALVNTYLQQLGKTPFLKKEKPTPYDEAMSLLWFLENVFYQSAARIINHLKSQFPGVINALNPLIRMGFWPGGDRDGNPFVKAETTLQVADALRGGIIKSYYLDVRRLKRRLTFKGVENLLSALEVKLFNNLFIPGQRTHLSKQEILGTLHQVREIIISQHNGLFVDLVDSLISKVELFGLYFASLDIRQDSTVHTKTVEAIAAKTDVLPKNYKDLSTDEKINALLKATKTVDPQQLENELYRDTLLSMQAIKTIQHNNGEAGCHRYIISHSTSVLSVMEVYGLLRLSGWKNEALTVDIIPLFETIDDLGNAGGVMEALYENEIYRRHLAQRGNTQTIMLGFSDGTKDGGYLMANWSIYKAKEQLTSISRHHGVNVVFFDGRGGPPGRGGGKTHQFYASMGRNIANKEIQLTIQGQTVSSNFGTIDTAQFNMEQLLHAGIANELFSSREVTLKSQEESLLQTLADESYKAFSVLKAHPQFLNYLQRVSPLRYYAEANIGSRPSKRSNTAKLNLDDLRAVPYVGAWSQLKQNVPGYFGVGSALRKMEETGHWKEIENLYEHSMFFKTLLDNSEMAMKKSYFPLTAYLSEHPDFGDVWNVMHDEFELTKKYLLKLSGGADLMSGNPVDQLSIQMRERVVLPLNTIQQYALNRIREFDESGDNHHAAKEVFEKLVVRCSFGIINAGRNSA</sequence>
<evidence type="ECO:0000256" key="1">
    <source>
        <dbReference type="ARBA" id="ARBA00003670"/>
    </source>
</evidence>
<dbReference type="GO" id="GO:0005829">
    <property type="term" value="C:cytosol"/>
    <property type="evidence" value="ECO:0007669"/>
    <property type="project" value="TreeGrafter"/>
</dbReference>
<proteinExistence type="predicted"/>
<dbReference type="InterPro" id="IPR021135">
    <property type="entry name" value="PEP_COase"/>
</dbReference>
<dbReference type="AlphaFoldDB" id="A0A1C4G0S3"/>
<dbReference type="PANTHER" id="PTHR30523:SF6">
    <property type="entry name" value="PHOSPHOENOLPYRUVATE CARBOXYLASE"/>
    <property type="match status" value="1"/>
</dbReference>
<accession>A0A1C4G0S3</accession>